<feature type="signal peptide" evidence="2">
    <location>
        <begin position="1"/>
        <end position="23"/>
    </location>
</feature>
<reference evidence="4 5" key="1">
    <citation type="submission" date="2019-04" db="EMBL/GenBank/DDBJ databases">
        <title>Chitiniphilus eburnea sp. nov., a novel chitinolytic bacterium isolated from aquaculture sludge.</title>
        <authorList>
            <person name="Sheng M."/>
        </authorList>
    </citation>
    <scope>NUCLEOTIDE SEQUENCE [LARGE SCALE GENOMIC DNA]</scope>
    <source>
        <strain evidence="4 5">HX-2-15</strain>
    </source>
</reference>
<accession>A0A4U0PTF4</accession>
<keyword evidence="5" id="KW-1185">Reference proteome</keyword>
<feature type="region of interest" description="Disordered" evidence="1">
    <location>
        <begin position="117"/>
        <end position="137"/>
    </location>
</feature>
<protein>
    <submittedName>
        <fullName evidence="4">DUF4124 domain-containing protein</fullName>
    </submittedName>
</protein>
<dbReference type="EMBL" id="SUMF01000016">
    <property type="protein sequence ID" value="TJZ71681.1"/>
    <property type="molecule type" value="Genomic_DNA"/>
</dbReference>
<evidence type="ECO:0000256" key="2">
    <source>
        <dbReference type="SAM" id="SignalP"/>
    </source>
</evidence>
<feature type="region of interest" description="Disordered" evidence="1">
    <location>
        <begin position="60"/>
        <end position="93"/>
    </location>
</feature>
<dbReference type="RefSeq" id="WP_136773929.1">
    <property type="nucleotide sequence ID" value="NZ_CP156074.1"/>
</dbReference>
<gene>
    <name evidence="4" type="ORF">FAZ21_13300</name>
</gene>
<comment type="caution">
    <text evidence="4">The sequence shown here is derived from an EMBL/GenBank/DDBJ whole genome shotgun (WGS) entry which is preliminary data.</text>
</comment>
<sequence>MKTCSTLLGLSLAVCVAAPLAHADIYKYVDEEGRVTFSNIPIKGAQRIYVDSISVIPAPKPRAKAGGGTVSPRVSAPSPGNFPKVDSATQKARDTNRRLILQEELAAEQRALDEARQALADAEGTRSAEEKQNPQKYVQRLSRLREAAVVHEKNVTALTSELGRLQ</sequence>
<feature type="compositionally biased region" description="Basic and acidic residues" evidence="1">
    <location>
        <begin position="123"/>
        <end position="133"/>
    </location>
</feature>
<dbReference type="InterPro" id="IPR025392">
    <property type="entry name" value="DUF4124"/>
</dbReference>
<name>A0A4U0PTF4_9NEIS</name>
<feature type="domain" description="DUF4124" evidence="3">
    <location>
        <begin position="12"/>
        <end position="62"/>
    </location>
</feature>
<evidence type="ECO:0000256" key="1">
    <source>
        <dbReference type="SAM" id="MobiDB-lite"/>
    </source>
</evidence>
<dbReference type="AlphaFoldDB" id="A0A4U0PTF4"/>
<dbReference type="Proteomes" id="UP000310016">
    <property type="component" value="Unassembled WGS sequence"/>
</dbReference>
<dbReference type="Pfam" id="PF13511">
    <property type="entry name" value="DUF4124"/>
    <property type="match status" value="1"/>
</dbReference>
<dbReference type="OrthoDB" id="5298561at2"/>
<proteinExistence type="predicted"/>
<organism evidence="4 5">
    <name type="scientific">Chitiniphilus eburneus</name>
    <dbReference type="NCBI Taxonomy" id="2571148"/>
    <lineage>
        <taxon>Bacteria</taxon>
        <taxon>Pseudomonadati</taxon>
        <taxon>Pseudomonadota</taxon>
        <taxon>Betaproteobacteria</taxon>
        <taxon>Neisseriales</taxon>
        <taxon>Chitinibacteraceae</taxon>
        <taxon>Chitiniphilus</taxon>
    </lineage>
</organism>
<evidence type="ECO:0000313" key="4">
    <source>
        <dbReference type="EMBL" id="TJZ71681.1"/>
    </source>
</evidence>
<feature type="chain" id="PRO_5020322838" evidence="2">
    <location>
        <begin position="24"/>
        <end position="166"/>
    </location>
</feature>
<evidence type="ECO:0000259" key="3">
    <source>
        <dbReference type="Pfam" id="PF13511"/>
    </source>
</evidence>
<keyword evidence="2" id="KW-0732">Signal</keyword>
<evidence type="ECO:0000313" key="5">
    <source>
        <dbReference type="Proteomes" id="UP000310016"/>
    </source>
</evidence>